<dbReference type="InterPro" id="IPR040850">
    <property type="entry name" value="Knl1_RWD_C"/>
</dbReference>
<comment type="caution">
    <text evidence="3">The sequence shown here is derived from an EMBL/GenBank/DDBJ whole genome shotgun (WGS) entry which is preliminary data.</text>
</comment>
<organism evidence="3 4">
    <name type="scientific">Tripterygium wilfordii</name>
    <name type="common">Thunder God vine</name>
    <dbReference type="NCBI Taxonomy" id="458696"/>
    <lineage>
        <taxon>Eukaryota</taxon>
        <taxon>Viridiplantae</taxon>
        <taxon>Streptophyta</taxon>
        <taxon>Embryophyta</taxon>
        <taxon>Tracheophyta</taxon>
        <taxon>Spermatophyta</taxon>
        <taxon>Magnoliopsida</taxon>
        <taxon>eudicotyledons</taxon>
        <taxon>Gunneridae</taxon>
        <taxon>Pentapetalae</taxon>
        <taxon>rosids</taxon>
        <taxon>fabids</taxon>
        <taxon>Celastrales</taxon>
        <taxon>Celastraceae</taxon>
        <taxon>Tripterygium</taxon>
    </lineage>
</organism>
<feature type="compositionally biased region" description="Low complexity" evidence="1">
    <location>
        <begin position="103"/>
        <end position="117"/>
    </location>
</feature>
<feature type="domain" description="Knl1 C-terminal RWD" evidence="2">
    <location>
        <begin position="1088"/>
        <end position="1239"/>
    </location>
</feature>
<feature type="compositionally biased region" description="Polar residues" evidence="1">
    <location>
        <begin position="388"/>
        <end position="419"/>
    </location>
</feature>
<evidence type="ECO:0000313" key="4">
    <source>
        <dbReference type="Proteomes" id="UP000593562"/>
    </source>
</evidence>
<keyword evidence="4" id="KW-1185">Reference proteome</keyword>
<feature type="region of interest" description="Disordered" evidence="1">
    <location>
        <begin position="872"/>
        <end position="909"/>
    </location>
</feature>
<dbReference type="Proteomes" id="UP000593562">
    <property type="component" value="Unassembled WGS sequence"/>
</dbReference>
<feature type="compositionally biased region" description="Basic and acidic residues" evidence="1">
    <location>
        <begin position="787"/>
        <end position="824"/>
    </location>
</feature>
<feature type="compositionally biased region" description="Basic and acidic residues" evidence="1">
    <location>
        <begin position="879"/>
        <end position="895"/>
    </location>
</feature>
<protein>
    <recommendedName>
        <fullName evidence="2">Knl1 C-terminal RWD domain-containing protein</fullName>
    </recommendedName>
</protein>
<reference evidence="3 4" key="1">
    <citation type="journal article" date="2020" name="Nat. Commun.">
        <title>Genome of Tripterygium wilfordii and identification of cytochrome P450 involved in triptolide biosynthesis.</title>
        <authorList>
            <person name="Tu L."/>
            <person name="Su P."/>
            <person name="Zhang Z."/>
            <person name="Gao L."/>
            <person name="Wang J."/>
            <person name="Hu T."/>
            <person name="Zhou J."/>
            <person name="Zhang Y."/>
            <person name="Zhao Y."/>
            <person name="Liu Y."/>
            <person name="Song Y."/>
            <person name="Tong Y."/>
            <person name="Lu Y."/>
            <person name="Yang J."/>
            <person name="Xu C."/>
            <person name="Jia M."/>
            <person name="Peters R.J."/>
            <person name="Huang L."/>
            <person name="Gao W."/>
        </authorList>
    </citation>
    <scope>NUCLEOTIDE SEQUENCE [LARGE SCALE GENOMIC DNA]</scope>
    <source>
        <strain evidence="4">cv. XIE 37</strain>
        <tissue evidence="3">Leaf</tissue>
    </source>
</reference>
<feature type="region of interest" description="Disordered" evidence="1">
    <location>
        <begin position="45"/>
        <end position="64"/>
    </location>
</feature>
<feature type="region of interest" description="Disordered" evidence="1">
    <location>
        <begin position="758"/>
        <end position="824"/>
    </location>
</feature>
<dbReference type="EMBL" id="JAAARO010000006">
    <property type="protein sequence ID" value="KAF5746189.1"/>
    <property type="molecule type" value="Genomic_DNA"/>
</dbReference>
<dbReference type="Pfam" id="PF18210">
    <property type="entry name" value="Knl1_RWD_C"/>
    <property type="match status" value="1"/>
</dbReference>
<evidence type="ECO:0000259" key="2">
    <source>
        <dbReference type="Pfam" id="PF18210"/>
    </source>
</evidence>
<feature type="compositionally biased region" description="Basic and acidic residues" evidence="1">
    <location>
        <begin position="348"/>
        <end position="363"/>
    </location>
</feature>
<sequence length="1349" mass="149803">MSSNAPVEDPSVTETDEETVALRKKRLRRVSFADREITSVHIFNRDEDYESPPDFEKNNATPENEVVGLFKDLADSDDFRELSPNGQSEDDEVAVERNSFLRPIGSPSPGGSSIVGSATSNDEENFFGPVSASFIRPGRLSGSAASDENHDITMDSTAFSMHFRSLAKSDSGGDIKTPTGVRLAFEDKTPAQTTTPSDPGSSMVITKYKKPVAQSSSSLDRVSGRSDSFDMSLVEKIPNKYDYGKLSPKLQAILAEGIEDLHVFSLSDYTKAKSPKGSLVPSLDDNGVASMGQKDDIAVSHSMSAEEALQPGEVNGSSVATTVGEITHDYSLITNDDPTADASIDHQIRTPDQHSNVNKERKTAVRTSVLNDEFSAMNKSTPPPRSIKFSQLDLSLQHESGHRSSNGDQMKETYSSKIHNSAEQHESPDAGSIYSLSAKRRHIFQDVANSSQYSSFVTASPKQTTPILGKEMIKGPVQVFSIPRISRAIEPSPCSALKDGMRRLKLRSPLPFSSETSPMNTPNHNNNKFLQSRGVDCPDIDPEKQFSFDLKSSEQETVICINSDGIGHLNNGMSQNKETKGHAEDGDSPNLVTMTAVTSPLFSALSQNEIQDVLTSRKPSEGTLDCRSDSSSMKLAISNEDDEDVIDPPKFASPLIKRPDQKLSSSVEYQSSISSDFDQHYKSVSISPGQDGNTVKNANPGSPSAEITDRLGSFVEGKAQSSSSLLDRQSSFSGLQNVSKIFRSFQSPSRDKVTANFNQGEFREGLPEKGIETPYDGSTSMYGPKRTTKEPLSEKSPSWKELTESLTRKDLTDSTRSLGMKDPHSAYRNYNFQSFIGKDISSESNFIQHAPSDSQSKLDLSRRLFSKKDVESSSGWKRKNMDPVHGDGDNDDNSRAKRNPKICKRGGSDSEFMIMQSDENDNRTEKIVVDITLKHWTNFFTLQVSSKFSADTKELLSPLTDKLNIRAIDRLEDIVVHLQKVKIWDLLCSEIRSQKINNQSSNAWNKRVSETRVLLYKIAYEKAKLKLLYIKYDKVLKRMQQLDSAVQESRSLRSICTQHRSLTSERNTQIYAVQIPSMILSDKVAIMRHDVEALDKKIENLTESVGTYYKRKAVPSCSEIIVLLNDHLKKKSACRLLHQDLQLWEVGDVEKGNGHYSISLNYQGFICKRLTVNSSPTSIILISDTLNALNIMKNFPNMNALAAFSFVFNAETTKKYAGSKILARDIQTTSSVLCNLLDVFREVQLAQIEVRSVTNTNFFSPSAEQLDLELRFTDFSFGRKVSLTLDMTCLKRGIYPSENLAYQLQISNAKTLESLDQRFAAEIDHLKVGYSRIIRLCKCVSQVMQSLSR</sequence>
<feature type="region of interest" description="Disordered" evidence="1">
    <location>
        <begin position="79"/>
        <end position="121"/>
    </location>
</feature>
<dbReference type="FunCoup" id="A0A7J7DIS1">
    <property type="interactions" value="447"/>
</dbReference>
<feature type="region of interest" description="Disordered" evidence="1">
    <location>
        <begin position="348"/>
        <end position="429"/>
    </location>
</feature>
<dbReference type="PANTHER" id="PTHR35707">
    <property type="entry name" value="OS06G0608100 PROTEIN"/>
    <property type="match status" value="1"/>
</dbReference>
<feature type="compositionally biased region" description="Polar residues" evidence="1">
    <location>
        <begin position="682"/>
        <end position="702"/>
    </location>
</feature>
<proteinExistence type="predicted"/>
<name>A0A7J7DIS1_TRIWF</name>
<evidence type="ECO:0000313" key="3">
    <source>
        <dbReference type="EMBL" id="KAF5746189.1"/>
    </source>
</evidence>
<evidence type="ECO:0000256" key="1">
    <source>
        <dbReference type="SAM" id="MobiDB-lite"/>
    </source>
</evidence>
<dbReference type="InParanoid" id="A0A7J7DIS1"/>
<feature type="region of interest" description="Disordered" evidence="1">
    <location>
        <begin position="637"/>
        <end position="670"/>
    </location>
</feature>
<feature type="compositionally biased region" description="Basic and acidic residues" evidence="1">
    <location>
        <begin position="761"/>
        <end position="771"/>
    </location>
</feature>
<gene>
    <name evidence="3" type="ORF">HS088_TW06G00356</name>
</gene>
<feature type="region of interest" description="Disordered" evidence="1">
    <location>
        <begin position="682"/>
        <end position="708"/>
    </location>
</feature>
<dbReference type="PANTHER" id="PTHR35707:SF1">
    <property type="entry name" value="SPC7 KINETOCHORE PROTEIN DOMAIN-CONTAINING PROTEIN"/>
    <property type="match status" value="1"/>
</dbReference>
<accession>A0A7J7DIS1</accession>